<dbReference type="Gene3D" id="3.40.50.150">
    <property type="entry name" value="Vaccinia Virus protein VP39"/>
    <property type="match status" value="1"/>
</dbReference>
<sequence length="228" mass="25278">MTQETADFNSLKYSRPQPHRDSGLVRINLALQLLGRDKRILDLGCWDGSIAQQIQAHNNQVFGMENSRPAAELARQKGITVFEGDIQSGWPDFGVKFDAVYAGEIIEHVFDTDSFLQKIRAVLTDGGSVVLTTPNIAALGRRLMLLLGQNPLTEFTAREHDAGHIRYFTRQDLSRLLEENGFQVKAMLSDVVNFNGLGTVYSTALPKVFPGLGRSIVVLAQKLPDPKK</sequence>
<reference evidence="1 2" key="1">
    <citation type="journal article" date="2016" name="Nat. Commun.">
        <title>Thousands of microbial genomes shed light on interconnected biogeochemical processes in an aquifer system.</title>
        <authorList>
            <person name="Anantharaman K."/>
            <person name="Brown C.T."/>
            <person name="Hug L.A."/>
            <person name="Sharon I."/>
            <person name="Castelle C.J."/>
            <person name="Probst A.J."/>
            <person name="Thomas B.C."/>
            <person name="Singh A."/>
            <person name="Wilkins M.J."/>
            <person name="Karaoz U."/>
            <person name="Brodie E.L."/>
            <person name="Williams K.H."/>
            <person name="Hubbard S.S."/>
            <person name="Banfield J.F."/>
        </authorList>
    </citation>
    <scope>NUCLEOTIDE SEQUENCE [LARGE SCALE GENOMIC DNA]</scope>
</reference>
<dbReference type="EMBL" id="MFNF01000067">
    <property type="protein sequence ID" value="OGG98834.1"/>
    <property type="molecule type" value="Genomic_DNA"/>
</dbReference>
<proteinExistence type="predicted"/>
<dbReference type="SUPFAM" id="SSF53335">
    <property type="entry name" value="S-adenosyl-L-methionine-dependent methyltransferases"/>
    <property type="match status" value="1"/>
</dbReference>
<protein>
    <recommendedName>
        <fullName evidence="3">Methyltransferase type 11 domain-containing protein</fullName>
    </recommendedName>
</protein>
<organism evidence="1 2">
    <name type="scientific">Candidatus Lambdaproteobacteria bacterium RIFOXYD2_FULL_56_26</name>
    <dbReference type="NCBI Taxonomy" id="1817773"/>
    <lineage>
        <taxon>Bacteria</taxon>
        <taxon>Pseudomonadati</taxon>
        <taxon>Pseudomonadota</taxon>
        <taxon>Candidatus Lambdaproteobacteria</taxon>
    </lineage>
</organism>
<comment type="caution">
    <text evidence="1">The sequence shown here is derived from an EMBL/GenBank/DDBJ whole genome shotgun (WGS) entry which is preliminary data.</text>
</comment>
<gene>
    <name evidence="1" type="ORF">A2557_00015</name>
</gene>
<evidence type="ECO:0000313" key="1">
    <source>
        <dbReference type="EMBL" id="OGG98834.1"/>
    </source>
</evidence>
<evidence type="ECO:0000313" key="2">
    <source>
        <dbReference type="Proteomes" id="UP000177583"/>
    </source>
</evidence>
<dbReference type="InterPro" id="IPR029063">
    <property type="entry name" value="SAM-dependent_MTases_sf"/>
</dbReference>
<accession>A0A1F6GL40</accession>
<dbReference type="Pfam" id="PF13489">
    <property type="entry name" value="Methyltransf_23"/>
    <property type="match status" value="1"/>
</dbReference>
<dbReference type="AlphaFoldDB" id="A0A1F6GL40"/>
<dbReference type="PANTHER" id="PTHR43861:SF6">
    <property type="entry name" value="METHYLTRANSFERASE TYPE 11"/>
    <property type="match status" value="1"/>
</dbReference>
<dbReference type="CDD" id="cd02440">
    <property type="entry name" value="AdoMet_MTases"/>
    <property type="match status" value="1"/>
</dbReference>
<dbReference type="Proteomes" id="UP000177583">
    <property type="component" value="Unassembled WGS sequence"/>
</dbReference>
<dbReference type="PANTHER" id="PTHR43861">
    <property type="entry name" value="TRANS-ACONITATE 2-METHYLTRANSFERASE-RELATED"/>
    <property type="match status" value="1"/>
</dbReference>
<name>A0A1F6GL40_9PROT</name>
<evidence type="ECO:0008006" key="3">
    <source>
        <dbReference type="Google" id="ProtNLM"/>
    </source>
</evidence>